<protein>
    <submittedName>
        <fullName evidence="2">Uncharacterized protein</fullName>
    </submittedName>
</protein>
<gene>
    <name evidence="2" type="ORF">NAPIS_ORF02207</name>
</gene>
<dbReference type="AlphaFoldDB" id="T0M9X5"/>
<reference evidence="2 3" key="1">
    <citation type="journal article" date="2013" name="BMC Genomics">
        <title>Genome sequencing and comparative genomics of honey bee microsporidia, Nosema apis reveal novel insights into host-parasite interactions.</title>
        <authorList>
            <person name="Chen Yp."/>
            <person name="Pettis J.S."/>
            <person name="Zhao Y."/>
            <person name="Liu X."/>
            <person name="Tallon L.J."/>
            <person name="Sadzewicz L.D."/>
            <person name="Li R."/>
            <person name="Zheng H."/>
            <person name="Huang S."/>
            <person name="Zhang X."/>
            <person name="Hamilton M.C."/>
            <person name="Pernal S.F."/>
            <person name="Melathopoulos A.P."/>
            <person name="Yan X."/>
            <person name="Evans J.D."/>
        </authorList>
    </citation>
    <scope>NUCLEOTIDE SEQUENCE [LARGE SCALE GENOMIC DNA]</scope>
    <source>
        <strain evidence="2 3">BRL 01</strain>
    </source>
</reference>
<proteinExistence type="predicted"/>
<keyword evidence="3" id="KW-1185">Reference proteome</keyword>
<name>T0M9X5_9MICR</name>
<dbReference type="InterPro" id="IPR047002">
    <property type="entry name" value="Tcp10_C_sf"/>
</dbReference>
<dbReference type="Proteomes" id="UP000053780">
    <property type="component" value="Unassembled WGS sequence"/>
</dbReference>
<sequence length="117" mass="14090">MEKIESQKKMSLVEILKNEINKLKELNEQYKEILDSKKVVHKETTKHKTRYFLKDGSTYVVRDKYRYLYDSKSKIITYEFENGQIEKSFPNGIKEIRYSDGRVIIKNDNKDYDIINK</sequence>
<dbReference type="EMBL" id="KE647314">
    <property type="protein sequence ID" value="EQB60201.1"/>
    <property type="molecule type" value="Genomic_DNA"/>
</dbReference>
<dbReference type="OrthoDB" id="10252174at2759"/>
<evidence type="ECO:0000256" key="1">
    <source>
        <dbReference type="SAM" id="Coils"/>
    </source>
</evidence>
<keyword evidence="1" id="KW-0175">Coiled coil</keyword>
<dbReference type="Gene3D" id="2.60.450.20">
    <property type="match status" value="1"/>
</dbReference>
<feature type="coiled-coil region" evidence="1">
    <location>
        <begin position="6"/>
        <end position="43"/>
    </location>
</feature>
<evidence type="ECO:0000313" key="2">
    <source>
        <dbReference type="EMBL" id="EQB60201.1"/>
    </source>
</evidence>
<accession>T0M9X5</accession>
<evidence type="ECO:0000313" key="3">
    <source>
        <dbReference type="Proteomes" id="UP000053780"/>
    </source>
</evidence>
<organism evidence="2 3">
    <name type="scientific">Vairimorpha apis BRL 01</name>
    <dbReference type="NCBI Taxonomy" id="1037528"/>
    <lineage>
        <taxon>Eukaryota</taxon>
        <taxon>Fungi</taxon>
        <taxon>Fungi incertae sedis</taxon>
        <taxon>Microsporidia</taxon>
        <taxon>Nosematidae</taxon>
        <taxon>Vairimorpha</taxon>
    </lineage>
</organism>
<dbReference type="VEuPathDB" id="MicrosporidiaDB:NAPIS_ORF02207"/>
<dbReference type="HOGENOM" id="CLU_131641_0_0_1"/>